<dbReference type="Pfam" id="PF13144">
    <property type="entry name" value="ChapFlgA"/>
    <property type="match status" value="1"/>
</dbReference>
<dbReference type="InterPro" id="IPR041231">
    <property type="entry name" value="FlgA_N"/>
</dbReference>
<dbReference type="Gene3D" id="3.90.1210.10">
    <property type="entry name" value="Antifreeze-like/N-acetylneuraminic acid synthase C-terminal domain"/>
    <property type="match status" value="1"/>
</dbReference>
<dbReference type="InterPro" id="IPR013974">
    <property type="entry name" value="SAF"/>
</dbReference>
<protein>
    <submittedName>
        <fullName evidence="6">Flagellar basal body P-ring formation protein FlgA</fullName>
    </submittedName>
</protein>
<evidence type="ECO:0000313" key="7">
    <source>
        <dbReference type="Proteomes" id="UP000297706"/>
    </source>
</evidence>
<comment type="subcellular location">
    <subcellularLocation>
        <location evidence="1">Periplasm</location>
    </subcellularLocation>
</comment>
<feature type="signal peptide" evidence="4">
    <location>
        <begin position="1"/>
        <end position="46"/>
    </location>
</feature>
<keyword evidence="7" id="KW-1185">Reference proteome</keyword>
<organism evidence="6 7">
    <name type="scientific">Methylotenera oryzisoli</name>
    <dbReference type="NCBI Taxonomy" id="2080758"/>
    <lineage>
        <taxon>Bacteria</taxon>
        <taxon>Pseudomonadati</taxon>
        <taxon>Pseudomonadota</taxon>
        <taxon>Betaproteobacteria</taxon>
        <taxon>Nitrosomonadales</taxon>
        <taxon>Methylophilaceae</taxon>
        <taxon>Methylotenera</taxon>
    </lineage>
</organism>
<evidence type="ECO:0000256" key="1">
    <source>
        <dbReference type="ARBA" id="ARBA00004418"/>
    </source>
</evidence>
<feature type="domain" description="SAF" evidence="5">
    <location>
        <begin position="141"/>
        <end position="203"/>
    </location>
</feature>
<comment type="caution">
    <text evidence="6">The sequence shown here is derived from an EMBL/GenBank/DDBJ whole genome shotgun (WGS) entry which is preliminary data.</text>
</comment>
<reference evidence="6 7" key="1">
    <citation type="submission" date="2018-02" db="EMBL/GenBank/DDBJ databases">
        <title>A novel lanthanide dependent methylotroph, Methylotenera sp. La3113.</title>
        <authorList>
            <person name="Lv H."/>
            <person name="Tani A."/>
        </authorList>
    </citation>
    <scope>NUCLEOTIDE SEQUENCE [LARGE SCALE GENOMIC DNA]</scope>
    <source>
        <strain evidence="6 7">La3113</strain>
    </source>
</reference>
<dbReference type="NCBIfam" id="TIGR03170">
    <property type="entry name" value="flgA_cterm"/>
    <property type="match status" value="1"/>
</dbReference>
<dbReference type="CDD" id="cd11614">
    <property type="entry name" value="SAF_CpaB_FlgA_like"/>
    <property type="match status" value="1"/>
</dbReference>
<evidence type="ECO:0000256" key="2">
    <source>
        <dbReference type="ARBA" id="ARBA00022729"/>
    </source>
</evidence>
<evidence type="ECO:0000259" key="5">
    <source>
        <dbReference type="SMART" id="SM00858"/>
    </source>
</evidence>
<keyword evidence="6" id="KW-0282">Flagellum</keyword>
<evidence type="ECO:0000313" key="6">
    <source>
        <dbReference type="EMBL" id="TFW71736.1"/>
    </source>
</evidence>
<accession>A0A4Y9VRK2</accession>
<dbReference type="PANTHER" id="PTHR36307:SF1">
    <property type="entry name" value="FLAGELLA BASAL BODY P-RING FORMATION PROTEIN FLGA"/>
    <property type="match status" value="1"/>
</dbReference>
<feature type="chain" id="PRO_5021418081" evidence="4">
    <location>
        <begin position="47"/>
        <end position="265"/>
    </location>
</feature>
<dbReference type="PANTHER" id="PTHR36307">
    <property type="entry name" value="FLAGELLA BASAL BODY P-RING FORMATION PROTEIN FLGA"/>
    <property type="match status" value="1"/>
</dbReference>
<keyword evidence="6" id="KW-0969">Cilium</keyword>
<dbReference type="AlphaFoldDB" id="A0A4Y9VRK2"/>
<dbReference type="Proteomes" id="UP000297706">
    <property type="component" value="Unassembled WGS sequence"/>
</dbReference>
<dbReference type="OrthoDB" id="8561436at2"/>
<dbReference type="GO" id="GO:0044780">
    <property type="term" value="P:bacterial-type flagellum assembly"/>
    <property type="evidence" value="ECO:0007669"/>
    <property type="project" value="InterPro"/>
</dbReference>
<dbReference type="InterPro" id="IPR039246">
    <property type="entry name" value="Flagellar_FlgA"/>
</dbReference>
<evidence type="ECO:0000256" key="3">
    <source>
        <dbReference type="ARBA" id="ARBA00022764"/>
    </source>
</evidence>
<name>A0A4Y9VRK2_9PROT</name>
<dbReference type="Gene3D" id="2.30.30.760">
    <property type="match status" value="1"/>
</dbReference>
<evidence type="ECO:0000256" key="4">
    <source>
        <dbReference type="SAM" id="SignalP"/>
    </source>
</evidence>
<dbReference type="Pfam" id="PF17656">
    <property type="entry name" value="ChapFlgA_N"/>
    <property type="match status" value="1"/>
</dbReference>
<keyword evidence="6" id="KW-0966">Cell projection</keyword>
<sequence length="265" mass="28141">MPNVKYHLPLQFFANLSLKVCMRNALLNCLVVLTALVFGASQTLHAATNQAALNKQYPKQDLSLLNAKVVEFLQTQTVGYPGKVTVQAGAIDPNLKLAQCQDVQVFLPSGSRPWGKTSVGIRCSTPSAWTIYAQATVNVVAQYLVAALPLAQGRVVTAEDLLFQTGDLTQLPAGIFTDVAQAQGRIVNISMSAGTVLRQEMLKVSPVVQQGQTVMITSSGKGFRVSAEGKAMAKANEGQVVQVKVASGQVVSGIARQGGQVEVVF</sequence>
<dbReference type="SMART" id="SM00858">
    <property type="entry name" value="SAF"/>
    <property type="match status" value="1"/>
</dbReference>
<gene>
    <name evidence="6" type="ORF">C3Y98_06530</name>
</gene>
<keyword evidence="2 4" id="KW-0732">Signal</keyword>
<dbReference type="InterPro" id="IPR017585">
    <property type="entry name" value="SAF_FlgA"/>
</dbReference>
<proteinExistence type="predicted"/>
<dbReference type="EMBL" id="PQVH01000008">
    <property type="protein sequence ID" value="TFW71736.1"/>
    <property type="molecule type" value="Genomic_DNA"/>
</dbReference>
<keyword evidence="3" id="KW-0574">Periplasm</keyword>
<dbReference type="GO" id="GO:0042597">
    <property type="term" value="C:periplasmic space"/>
    <property type="evidence" value="ECO:0007669"/>
    <property type="project" value="UniProtKB-SubCell"/>
</dbReference>